<reference evidence="1" key="1">
    <citation type="journal article" date="2014" name="Front. Microbiol.">
        <title>High frequency of phylogenetically diverse reductive dehalogenase-homologous genes in deep subseafloor sedimentary metagenomes.</title>
        <authorList>
            <person name="Kawai M."/>
            <person name="Futagami T."/>
            <person name="Toyoda A."/>
            <person name="Takaki Y."/>
            <person name="Nishi S."/>
            <person name="Hori S."/>
            <person name="Arai W."/>
            <person name="Tsubouchi T."/>
            <person name="Morono Y."/>
            <person name="Uchiyama I."/>
            <person name="Ito T."/>
            <person name="Fujiyama A."/>
            <person name="Inagaki F."/>
            <person name="Takami H."/>
        </authorList>
    </citation>
    <scope>NUCLEOTIDE SEQUENCE</scope>
    <source>
        <strain evidence="1">Expedition CK06-06</strain>
    </source>
</reference>
<dbReference type="EMBL" id="BART01032654">
    <property type="protein sequence ID" value="GAH13264.1"/>
    <property type="molecule type" value="Genomic_DNA"/>
</dbReference>
<evidence type="ECO:0000313" key="1">
    <source>
        <dbReference type="EMBL" id="GAH13264.1"/>
    </source>
</evidence>
<accession>X1E7X0</accession>
<comment type="caution">
    <text evidence="1">The sequence shown here is derived from an EMBL/GenBank/DDBJ whole genome shotgun (WGS) entry which is preliminary data.</text>
</comment>
<protein>
    <recommendedName>
        <fullName evidence="2">Glycoside hydrolase family 57 N-terminal domain-containing protein</fullName>
    </recommendedName>
</protein>
<sequence>EQLFTTITELLNSIVFETYFKEKLSIYQESMEAIHPYPINEDLIEFPVIKTPKESPMKGMYTYLWPLFEGNREIEDTIKNYLRIVENSKDLDSYISINLHSWHFAYNKKQDRYLSTEDIVYNINMFEKLISTLSETEEVIFSTPGKWIKKHKQTLDLS</sequence>
<dbReference type="AlphaFoldDB" id="X1E7X0"/>
<feature type="non-terminal residue" evidence="1">
    <location>
        <position position="1"/>
    </location>
</feature>
<proteinExistence type="predicted"/>
<gene>
    <name evidence="1" type="ORF">S01H4_56364</name>
</gene>
<evidence type="ECO:0008006" key="2">
    <source>
        <dbReference type="Google" id="ProtNLM"/>
    </source>
</evidence>
<name>X1E7X0_9ZZZZ</name>
<organism evidence="1">
    <name type="scientific">marine sediment metagenome</name>
    <dbReference type="NCBI Taxonomy" id="412755"/>
    <lineage>
        <taxon>unclassified sequences</taxon>
        <taxon>metagenomes</taxon>
        <taxon>ecological metagenomes</taxon>
    </lineage>
</organism>